<feature type="compositionally biased region" description="Polar residues" evidence="1">
    <location>
        <begin position="169"/>
        <end position="183"/>
    </location>
</feature>
<gene>
    <name evidence="3" type="ORF">GTW20_15735</name>
</gene>
<proteinExistence type="predicted"/>
<feature type="chain" id="PRO_5039434593" description="SH3 domain-containing protein" evidence="2">
    <location>
        <begin position="30"/>
        <end position="448"/>
    </location>
</feature>
<organism evidence="3 4">
    <name type="scientific">Nocardiopsis alba</name>
    <dbReference type="NCBI Taxonomy" id="53437"/>
    <lineage>
        <taxon>Bacteria</taxon>
        <taxon>Bacillati</taxon>
        <taxon>Actinomycetota</taxon>
        <taxon>Actinomycetes</taxon>
        <taxon>Streptosporangiales</taxon>
        <taxon>Nocardiopsidaceae</taxon>
        <taxon>Nocardiopsis</taxon>
    </lineage>
</organism>
<name>A0A7K2IUM6_9ACTN</name>
<feature type="signal peptide" evidence="2">
    <location>
        <begin position="1"/>
        <end position="29"/>
    </location>
</feature>
<keyword evidence="2" id="KW-0732">Signal</keyword>
<evidence type="ECO:0000256" key="2">
    <source>
        <dbReference type="SAM" id="SignalP"/>
    </source>
</evidence>
<evidence type="ECO:0000313" key="4">
    <source>
        <dbReference type="Proteomes" id="UP000467124"/>
    </source>
</evidence>
<evidence type="ECO:0000313" key="3">
    <source>
        <dbReference type="EMBL" id="MYR33672.1"/>
    </source>
</evidence>
<dbReference type="Proteomes" id="UP000467124">
    <property type="component" value="Unassembled WGS sequence"/>
</dbReference>
<dbReference type="RefSeq" id="WP_161111251.1">
    <property type="nucleotide sequence ID" value="NZ_WWHY01000001.1"/>
</dbReference>
<reference evidence="3 4" key="1">
    <citation type="journal article" date="2019" name="Nat. Commun.">
        <title>The antimicrobial potential of Streptomyces from insect microbiomes.</title>
        <authorList>
            <person name="Chevrette M.G."/>
            <person name="Carlson C.M."/>
            <person name="Ortega H.E."/>
            <person name="Thomas C."/>
            <person name="Ananiev G.E."/>
            <person name="Barns K.J."/>
            <person name="Book A.J."/>
            <person name="Cagnazzo J."/>
            <person name="Carlos C."/>
            <person name="Flanigan W."/>
            <person name="Grubbs K.J."/>
            <person name="Horn H.A."/>
            <person name="Hoffmann F.M."/>
            <person name="Klassen J.L."/>
            <person name="Knack J.J."/>
            <person name="Lewin G.R."/>
            <person name="McDonald B.R."/>
            <person name="Muller L."/>
            <person name="Melo W.G.P."/>
            <person name="Pinto-Tomas A.A."/>
            <person name="Schmitz A."/>
            <person name="Wendt-Pienkowski E."/>
            <person name="Wildman S."/>
            <person name="Zhao M."/>
            <person name="Zhang F."/>
            <person name="Bugni T.S."/>
            <person name="Andes D.R."/>
            <person name="Pupo M.T."/>
            <person name="Currie C.R."/>
        </authorList>
    </citation>
    <scope>NUCLEOTIDE SEQUENCE [LARGE SCALE GENOMIC DNA]</scope>
    <source>
        <strain evidence="3 4">SID5840</strain>
    </source>
</reference>
<feature type="compositionally biased region" description="Basic and acidic residues" evidence="1">
    <location>
        <begin position="148"/>
        <end position="165"/>
    </location>
</feature>
<protein>
    <recommendedName>
        <fullName evidence="5">SH3 domain-containing protein</fullName>
    </recommendedName>
</protein>
<dbReference type="EMBL" id="WWHY01000001">
    <property type="protein sequence ID" value="MYR33672.1"/>
    <property type="molecule type" value="Genomic_DNA"/>
</dbReference>
<accession>A0A7K2IUM6</accession>
<dbReference type="AlphaFoldDB" id="A0A7K2IUM6"/>
<comment type="caution">
    <text evidence="3">The sequence shown here is derived from an EMBL/GenBank/DDBJ whole genome shotgun (WGS) entry which is preliminary data.</text>
</comment>
<feature type="region of interest" description="Disordered" evidence="1">
    <location>
        <begin position="148"/>
        <end position="202"/>
    </location>
</feature>
<evidence type="ECO:0000256" key="1">
    <source>
        <dbReference type="SAM" id="MobiDB-lite"/>
    </source>
</evidence>
<evidence type="ECO:0008006" key="5">
    <source>
        <dbReference type="Google" id="ProtNLM"/>
    </source>
</evidence>
<sequence>MAQNRRTTTPLLALGAFALLAPMVTPGTAAAEASWLEQDLSSADRIGMTLASGALRLDTVEDLGASPRLDTTKRRTGLATFPEQELPEPTDTVDVSVRTTGEAEEVLTEARGHRADGMWTEWQPTRSGGGRVVLPEAVDEIQVRVEVSSKAEKGGASVDEVRVRPVESSVATTDETPKGSSDSESPDGGTGEAAKGDDVPRPFSARLFATRIGLVGETTANGHTVRPDDHFVALPSRRGLSTRGGGEYTVRVCSTGALGPKAEGDTENHDPRCAYLPVWDVGPWNITDDHWNDDRESWRDLDRGRPQAQAAYTEGHNDGLDGFGRRVQNPAGIDLADGAFNEGLQLPTNGWVEVDYLWTAEYRDRAEITTATQSDPVIVRTGPGTHYDTIGLAAHKANVDVACQVIGDPATGPNGVSDVWYRIGEGHYIPAAFAQGGSEAPYCLPGKP</sequence>